<dbReference type="GeneID" id="92714558"/>
<name>A0A1M6L612_9BACE</name>
<dbReference type="AlphaFoldDB" id="A0A1M6L612"/>
<sequence length="167" mass="18213">MDVNVKVTVDLGEKTVALLTGGMVGNNLTPKVEPKPAAPKEEVAEKPAEEKKTRTRSSKPAEEKKTRTRSSKPVEDKATETKKDAPAFADLDDDAKLEAIKAEVTKQTKNKKGADVKWMLAQFNAASVSKAEPLEPEDYDAFYDAITRYGKGEALTDIFPSDDNDLG</sequence>
<feature type="compositionally biased region" description="Basic and acidic residues" evidence="1">
    <location>
        <begin position="32"/>
        <end position="52"/>
    </location>
</feature>
<dbReference type="EMBL" id="FQZN01000044">
    <property type="protein sequence ID" value="SHJ66607.1"/>
    <property type="molecule type" value="Genomic_DNA"/>
</dbReference>
<reference evidence="3" key="1">
    <citation type="submission" date="2016-11" db="EMBL/GenBank/DDBJ databases">
        <authorList>
            <person name="Varghese N."/>
            <person name="Submissions S."/>
        </authorList>
    </citation>
    <scope>NUCLEOTIDE SEQUENCE [LARGE SCALE GENOMIC DNA]</scope>
    <source>
        <strain evidence="3">DSM 26884</strain>
    </source>
</reference>
<accession>A0A1M6L612</accession>
<gene>
    <name evidence="2" type="ORF">SAMN05444350_14440</name>
</gene>
<dbReference type="RefSeq" id="WP_025833766.1">
    <property type="nucleotide sequence ID" value="NZ_FQZN01000044.1"/>
</dbReference>
<feature type="compositionally biased region" description="Basic and acidic residues" evidence="1">
    <location>
        <begin position="72"/>
        <end position="85"/>
    </location>
</feature>
<feature type="region of interest" description="Disordered" evidence="1">
    <location>
        <begin position="21"/>
        <end position="89"/>
    </location>
</feature>
<dbReference type="eggNOG" id="ENOG5032PWG">
    <property type="taxonomic scope" value="Bacteria"/>
</dbReference>
<evidence type="ECO:0000313" key="3">
    <source>
        <dbReference type="Proteomes" id="UP000184192"/>
    </source>
</evidence>
<evidence type="ECO:0000313" key="2">
    <source>
        <dbReference type="EMBL" id="SHJ66607.1"/>
    </source>
</evidence>
<dbReference type="Proteomes" id="UP000184192">
    <property type="component" value="Unassembled WGS sequence"/>
</dbReference>
<proteinExistence type="predicted"/>
<evidence type="ECO:0000256" key="1">
    <source>
        <dbReference type="SAM" id="MobiDB-lite"/>
    </source>
</evidence>
<keyword evidence="3" id="KW-1185">Reference proteome</keyword>
<protein>
    <submittedName>
        <fullName evidence="2">Uncharacterized protein</fullName>
    </submittedName>
</protein>
<organism evidence="2 3">
    <name type="scientific">Bacteroides stercorirosoris</name>
    <dbReference type="NCBI Taxonomy" id="871324"/>
    <lineage>
        <taxon>Bacteria</taxon>
        <taxon>Pseudomonadati</taxon>
        <taxon>Bacteroidota</taxon>
        <taxon>Bacteroidia</taxon>
        <taxon>Bacteroidales</taxon>
        <taxon>Bacteroidaceae</taxon>
        <taxon>Bacteroides</taxon>
    </lineage>
</organism>